<dbReference type="RefSeq" id="WP_182460752.1">
    <property type="nucleotide sequence ID" value="NZ_CP059732.1"/>
</dbReference>
<name>A0A7G5GXA3_9BACT</name>
<evidence type="ECO:0000313" key="1">
    <source>
        <dbReference type="EMBL" id="QMW03495.1"/>
    </source>
</evidence>
<protein>
    <submittedName>
        <fullName evidence="1">Uncharacterized protein</fullName>
    </submittedName>
</protein>
<dbReference type="EMBL" id="CP059732">
    <property type="protein sequence ID" value="QMW03495.1"/>
    <property type="molecule type" value="Genomic_DNA"/>
</dbReference>
<dbReference type="Proteomes" id="UP000515369">
    <property type="component" value="Chromosome"/>
</dbReference>
<reference evidence="1 2" key="1">
    <citation type="submission" date="2020-07" db="EMBL/GenBank/DDBJ databases">
        <title>Spirosoma foliorum sp. nov., isolated from the leaves on the Nejang mountain Korea, Republic of.</title>
        <authorList>
            <person name="Ho H."/>
            <person name="Lee Y.-J."/>
            <person name="Nurcahyanto D.-A."/>
            <person name="Kim S.-G."/>
        </authorList>
    </citation>
    <scope>NUCLEOTIDE SEQUENCE [LARGE SCALE GENOMIC DNA]</scope>
    <source>
        <strain evidence="1 2">PL0136</strain>
    </source>
</reference>
<proteinExistence type="predicted"/>
<dbReference type="KEGG" id="sfol:H3H32_00550"/>
<gene>
    <name evidence="1" type="ORF">H3H32_00550</name>
</gene>
<evidence type="ECO:0000313" key="2">
    <source>
        <dbReference type="Proteomes" id="UP000515369"/>
    </source>
</evidence>
<sequence length="171" mass="18855">MSLFGWQTAKAQLNQAPKPAPPTSVRPDFSVSAIPRQKTFDPDARRVISGRVMLMDSTDLLFPASQAVVTVYQLGKAWETKTDSTGTFSISIPVQVLENPIQSGNPKIFVSTSFPNHGGGRSIIDVRPATTPILVDDIILYGERKMKNLTTGGICIIKMSRWQKLKRALFH</sequence>
<keyword evidence="2" id="KW-1185">Reference proteome</keyword>
<dbReference type="AlphaFoldDB" id="A0A7G5GXA3"/>
<accession>A0A7G5GXA3</accession>
<organism evidence="1 2">
    <name type="scientific">Spirosoma foliorum</name>
    <dbReference type="NCBI Taxonomy" id="2710596"/>
    <lineage>
        <taxon>Bacteria</taxon>
        <taxon>Pseudomonadati</taxon>
        <taxon>Bacteroidota</taxon>
        <taxon>Cytophagia</taxon>
        <taxon>Cytophagales</taxon>
        <taxon>Cytophagaceae</taxon>
        <taxon>Spirosoma</taxon>
    </lineage>
</organism>